<accession>A0A1C4ERV9</accession>
<dbReference type="Pfam" id="PF10651">
    <property type="entry name" value="BppU_N"/>
    <property type="match status" value="1"/>
</dbReference>
<protein>
    <recommendedName>
        <fullName evidence="1">BppU N-terminal domain-containing protein</fullName>
    </recommendedName>
</protein>
<dbReference type="InterPro" id="IPR018913">
    <property type="entry name" value="BppU_N"/>
</dbReference>
<feature type="domain" description="BppU N-terminal" evidence="1">
    <location>
        <begin position="4"/>
        <end position="123"/>
    </location>
</feature>
<dbReference type="RefSeq" id="WP_179196636.1">
    <property type="nucleotide sequence ID" value="NZ_FMBE01000013.1"/>
</dbReference>
<gene>
    <name evidence="2" type="ORF">BC05F1_03839</name>
</gene>
<organism evidence="2 3">
    <name type="scientific">Bacillus wiedmannii</name>
    <dbReference type="NCBI Taxonomy" id="1890302"/>
    <lineage>
        <taxon>Bacteria</taxon>
        <taxon>Bacillati</taxon>
        <taxon>Bacillota</taxon>
        <taxon>Bacilli</taxon>
        <taxon>Bacillales</taxon>
        <taxon>Bacillaceae</taxon>
        <taxon>Bacillus</taxon>
        <taxon>Bacillus cereus group</taxon>
    </lineage>
</organism>
<dbReference type="Proteomes" id="UP000196052">
    <property type="component" value="Unassembled WGS sequence"/>
</dbReference>
<dbReference type="Gene3D" id="2.60.40.3350">
    <property type="match status" value="1"/>
</dbReference>
<sequence>MPRTITARENDRNGFKVIVNLRERGKPVDLTGFAVFYEAISPLGFFVRDNAVVTNIKDGVFEYTVSKEAVSSSGVWIGYFAFEKGTERFTTQDIRLSLGCDVKSGSVKLENYIADFDKLKKQIDALQIAVDKADVVKRSGDTMTGTLSIANSKGIDFLTPNSKFTLGTSTSEASPNRMYLFDSVNQKTVIDYNANNGGLFTLNGDTNLVKKTGDTMSGNLIMDNDKFVIFKDKSGVGIYGIKTTTTGALTLRDVKNGKDVFYASGNDFVVTADFKTKNDTDWTPLTLINGVKQQSSQPASAVKRSGNVVNIVCAITDFKDKQVIANVPAIFRPDREMLFTCNYFQGLVLKNGYVIVKPNGDIYLEGIEATVSLYRFALTYIV</sequence>
<evidence type="ECO:0000313" key="3">
    <source>
        <dbReference type="Proteomes" id="UP000196052"/>
    </source>
</evidence>
<evidence type="ECO:0000259" key="1">
    <source>
        <dbReference type="Pfam" id="PF10651"/>
    </source>
</evidence>
<evidence type="ECO:0000313" key="2">
    <source>
        <dbReference type="EMBL" id="SCC46242.1"/>
    </source>
</evidence>
<reference evidence="3" key="1">
    <citation type="submission" date="2016-08" db="EMBL/GenBank/DDBJ databases">
        <authorList>
            <person name="Loux V."/>
            <person name="Rue O."/>
        </authorList>
    </citation>
    <scope>NUCLEOTIDE SEQUENCE [LARGE SCALE GENOMIC DNA]</scope>
    <source>
        <strain evidence="3">INRA Bc05-F1</strain>
    </source>
</reference>
<name>A0A1C4ERV9_9BACI</name>
<proteinExistence type="predicted"/>
<dbReference type="EMBL" id="FMBE01000013">
    <property type="protein sequence ID" value="SCC46242.1"/>
    <property type="molecule type" value="Genomic_DNA"/>
</dbReference>
<dbReference type="AlphaFoldDB" id="A0A1C4ERV9"/>